<comment type="caution">
    <text evidence="8">The sequence shown here is derived from an EMBL/GenBank/DDBJ whole genome shotgun (WGS) entry which is preliminary data.</text>
</comment>
<dbReference type="Proteomes" id="UP000717585">
    <property type="component" value="Unassembled WGS sequence"/>
</dbReference>
<keyword evidence="5" id="KW-0966">Cell projection</keyword>
<feature type="domain" description="IF140 C-terminal TPR" evidence="6">
    <location>
        <begin position="1227"/>
        <end position="1332"/>
    </location>
</feature>
<evidence type="ECO:0000256" key="5">
    <source>
        <dbReference type="ARBA" id="ARBA00023273"/>
    </source>
</evidence>
<dbReference type="OrthoDB" id="10258787at2759"/>
<dbReference type="GO" id="GO:0030991">
    <property type="term" value="C:intraciliary transport particle A"/>
    <property type="evidence" value="ECO:0007669"/>
    <property type="project" value="TreeGrafter"/>
</dbReference>
<evidence type="ECO:0000256" key="1">
    <source>
        <dbReference type="ARBA" id="ARBA00004138"/>
    </source>
</evidence>
<feature type="domain" description="IF140/IFT172/WDR19 TPR" evidence="7">
    <location>
        <begin position="991"/>
        <end position="1196"/>
    </location>
</feature>
<proteinExistence type="predicted"/>
<dbReference type="GO" id="GO:0005930">
    <property type="term" value="C:axoneme"/>
    <property type="evidence" value="ECO:0007669"/>
    <property type="project" value="TreeGrafter"/>
</dbReference>
<dbReference type="InterPro" id="IPR056168">
    <property type="entry name" value="TPR_IF140/IFT172/WDR19"/>
</dbReference>
<evidence type="ECO:0000256" key="2">
    <source>
        <dbReference type="ARBA" id="ARBA00022574"/>
    </source>
</evidence>
<dbReference type="PANTHER" id="PTHR15722:SF7">
    <property type="entry name" value="INTRAFLAGELLAR TRANSPORT PROTEIN 140 HOMOLOG"/>
    <property type="match status" value="1"/>
</dbReference>
<dbReference type="Pfam" id="PF24760">
    <property type="entry name" value="TPR_IF140_C"/>
    <property type="match status" value="1"/>
</dbReference>
<keyword evidence="3" id="KW-0677">Repeat</keyword>
<name>A0A8J6BUJ4_9EUKA</name>
<dbReference type="Pfam" id="PF24762">
    <property type="entry name" value="TPR_IF140-IFT172"/>
    <property type="match status" value="2"/>
</dbReference>
<comment type="subcellular location">
    <subcellularLocation>
        <location evidence="1">Cell projection</location>
        <location evidence="1">Cilium</location>
    </subcellularLocation>
</comment>
<sequence>MSLLLPRQLQLPSVAKGYISFHVTGRFVACINGSVLTFASLDEPVSTTYNCTSTSEANFTCVAWHNDTLITGDDTGAVVVWAADLHECSLTPFAQFNKDNDSVRSIVIREYPSPDYTDDDRPVWFIVQYAKIVVVGNSLGHFTRAVSFMAPISCISYSKETDSLISIIQNPVKGTTELCHHTFESEMLGSMKEAAKAKISGVGDARMIVTVLEHGLVATTALGTNRMTVWKLAELSTNTLQTPSVAQIMAVAYHRSSHTLLAAAIDGKAYAWSFANPDGEPSSQWAALSPLPTYSPTGSAQTAVVQAITANGVPHFSLWVGSSRYFVSVAPPLHAAAPGIIAVQQAPLGVRVDLGGVAHRMSLDGVGGLPVSLAVSGPTDAPGLVVAANRDVVTVHHANREGVRLVNTLSASNLGGEVTAVCLPPISEEPRVLFVATSASIHRVVVSGGVIRDSIDIPPAMKGDTIRLLQASANGRYIAAVTHCGLVAVVDASRPSRMTLHKQTVFVSPGDFDFRVISHAVSADGTAVALILSQTLDVIPETSTILVIARTDNGMIDSIDLDQYGGTPSSIAWDATCPRLLGVLVTRSPDDVAADDEDEEGGAAELPCSTVLMSFFHDTTTGRIIQHEDREQPDAAILLSVRAPHWTVLPHSVGSPAKTYTLKDFAGSDSHVDDDKVAGMLDFSYELACGRADRAFELVRGLPGGALWSNLAALCVKNLELPMALQCLAQASDLVGIRIGESGLTTDEQLAMVAMHLGVEGVAQEKLNSYQLADLYVAHSMWAKAMEVAKADAIVAPTVWHSYGRMLEGCGQYKVAAQAYATAGTAEADVPRMLAAAGMLDRATEFGSVSSDWTAKYLESTGKVREAFDLFKGASDSMNVARIKAKLLLQRLRDHPESTESVVRDMLALSSSLDRIQDGRSHYFVGQALEEAAEAAPSSTASLIERAAGHFMSAGYPAHALRLAIDLDDQQIVSRHAKAATNMLKGKRLQGAVQAACKYLLGRGDVHGAVSILQSAGRAVEALQLCLAYPRDPAIARMVPAIVDKIDPVHLPIEQRKALADSLQTTAPDAALRLLISTGEIDEALELCRSTSMTLTDDVAAALLPTGKSSARLEVARFLGDRFADQADHQAAAKYYRIAGEKMRVLQMLLGSRVGDHSGRMGQLRIIQNFAVSARSPEICVAAATSLKHQRWDLNADPAQQEYLDAVAMTVMSLYAKARTLDSLRQLRDFAMSRATAEIDSNRDYDAALTVLVKAKDALDGAAKRQIDANPLADTVREAYVNVNQFVETRSLAADTESGFISGCEDLLAKGTVEPVKRGDIYALLVEFWLKKAGSTGDASDWASAYRYASRMVSDPDIIIRYYLTRENLLPIWLNAEPDEPFPEHLFEEEGEEEVMEEIMSDED</sequence>
<dbReference type="Gene3D" id="2.130.10.10">
    <property type="entry name" value="YVTN repeat-like/Quinoprotein amine dehydrogenase"/>
    <property type="match status" value="1"/>
</dbReference>
<dbReference type="InterPro" id="IPR015943">
    <property type="entry name" value="WD40/YVTN_repeat-like_dom_sf"/>
</dbReference>
<dbReference type="GO" id="GO:0035721">
    <property type="term" value="P:intraciliary retrograde transport"/>
    <property type="evidence" value="ECO:0007669"/>
    <property type="project" value="TreeGrafter"/>
</dbReference>
<dbReference type="InterPro" id="IPR056156">
    <property type="entry name" value="TPR_IF140_C"/>
</dbReference>
<keyword evidence="2" id="KW-0853">WD repeat</keyword>
<evidence type="ECO:0000256" key="4">
    <source>
        <dbReference type="ARBA" id="ARBA00023069"/>
    </source>
</evidence>
<protein>
    <submittedName>
        <fullName evidence="8">Galactose oxidase, central domain</fullName>
    </submittedName>
</protein>
<evidence type="ECO:0000259" key="7">
    <source>
        <dbReference type="Pfam" id="PF24762"/>
    </source>
</evidence>
<organism evidence="8 9">
    <name type="scientific">Carpediemonas membranifera</name>
    <dbReference type="NCBI Taxonomy" id="201153"/>
    <lineage>
        <taxon>Eukaryota</taxon>
        <taxon>Metamonada</taxon>
        <taxon>Carpediemonas-like organisms</taxon>
        <taxon>Carpediemonas</taxon>
    </lineage>
</organism>
<evidence type="ECO:0000256" key="3">
    <source>
        <dbReference type="ARBA" id="ARBA00022737"/>
    </source>
</evidence>
<feature type="domain" description="IF140/IFT172/WDR19 TPR" evidence="7">
    <location>
        <begin position="690"/>
        <end position="884"/>
    </location>
</feature>
<dbReference type="GO" id="GO:0036064">
    <property type="term" value="C:ciliary basal body"/>
    <property type="evidence" value="ECO:0007669"/>
    <property type="project" value="TreeGrafter"/>
</dbReference>
<gene>
    <name evidence="8" type="ORF">J8273_7761</name>
</gene>
<dbReference type="Gene3D" id="1.25.40.470">
    <property type="match status" value="1"/>
</dbReference>
<dbReference type="SUPFAM" id="SSF50978">
    <property type="entry name" value="WD40 repeat-like"/>
    <property type="match status" value="1"/>
</dbReference>
<keyword evidence="4" id="KW-0969">Cilium</keyword>
<accession>A0A8J6BUJ4</accession>
<dbReference type="EMBL" id="JAHDYR010000064">
    <property type="protein sequence ID" value="KAG9390411.1"/>
    <property type="molecule type" value="Genomic_DNA"/>
</dbReference>
<evidence type="ECO:0000313" key="8">
    <source>
        <dbReference type="EMBL" id="KAG9390411.1"/>
    </source>
</evidence>
<evidence type="ECO:0000313" key="9">
    <source>
        <dbReference type="Proteomes" id="UP000717585"/>
    </source>
</evidence>
<dbReference type="InterPro" id="IPR036322">
    <property type="entry name" value="WD40_repeat_dom_sf"/>
</dbReference>
<dbReference type="PANTHER" id="PTHR15722">
    <property type="entry name" value="IFT140/172-RELATED"/>
    <property type="match status" value="1"/>
</dbReference>
<evidence type="ECO:0000259" key="6">
    <source>
        <dbReference type="Pfam" id="PF24760"/>
    </source>
</evidence>
<reference evidence="8" key="1">
    <citation type="submission" date="2021-05" db="EMBL/GenBank/DDBJ databases">
        <title>A free-living protist that lacks canonical eukaryotic 1 DNA replication and segregation systems.</title>
        <authorList>
            <person name="Salas-Leiva D.E."/>
            <person name="Tromer E.C."/>
            <person name="Curtis B.A."/>
            <person name="Jerlstrom-Hultqvist J."/>
            <person name="Kolisko M."/>
            <person name="Yi Z."/>
            <person name="Salas-Leiva J.S."/>
            <person name="Gallot-Lavallee L."/>
            <person name="Kops G.J.P.L."/>
            <person name="Archibald J.M."/>
            <person name="Simpson A.G.B."/>
            <person name="Roger A.J."/>
        </authorList>
    </citation>
    <scope>NUCLEOTIDE SEQUENCE</scope>
    <source>
        <strain evidence="8">BICM</strain>
    </source>
</reference>
<keyword evidence="9" id="KW-1185">Reference proteome</keyword>